<feature type="transmembrane region" description="Helical" evidence="3">
    <location>
        <begin position="112"/>
        <end position="130"/>
    </location>
</feature>
<reference evidence="5 6" key="1">
    <citation type="submission" date="2020-08" db="EMBL/GenBank/DDBJ databases">
        <title>A Genomic Blueprint of the Chicken Gut Microbiome.</title>
        <authorList>
            <person name="Gilroy R."/>
            <person name="Ravi A."/>
            <person name="Getino M."/>
            <person name="Pursley I."/>
            <person name="Horton D.L."/>
            <person name="Alikhan N.-F."/>
            <person name="Baker D."/>
            <person name="Gharbi K."/>
            <person name="Hall N."/>
            <person name="Watson M."/>
            <person name="Adriaenssens E.M."/>
            <person name="Foster-Nyarko E."/>
            <person name="Jarju S."/>
            <person name="Secka A."/>
            <person name="Antonio M."/>
            <person name="Oren A."/>
            <person name="Chaudhuri R."/>
            <person name="La Ragione R.M."/>
            <person name="Hildebrand F."/>
            <person name="Pallen M.J."/>
        </authorList>
    </citation>
    <scope>NUCLEOTIDE SEQUENCE [LARGE SCALE GENOMIC DNA]</scope>
    <source>
        <strain evidence="5 6">A46</strain>
    </source>
</reference>
<keyword evidence="3" id="KW-1133">Transmembrane helix</keyword>
<evidence type="ECO:0000256" key="2">
    <source>
        <dbReference type="ARBA" id="ARBA00007362"/>
    </source>
</evidence>
<name>A0ABR8XUS7_9BACL</name>
<organism evidence="5 6">
    <name type="scientific">Solibacillus faecavium</name>
    <dbReference type="NCBI Taxonomy" id="2762221"/>
    <lineage>
        <taxon>Bacteria</taxon>
        <taxon>Bacillati</taxon>
        <taxon>Bacillota</taxon>
        <taxon>Bacilli</taxon>
        <taxon>Bacillales</taxon>
        <taxon>Caryophanaceae</taxon>
        <taxon>Solibacillus</taxon>
    </lineage>
</organism>
<dbReference type="InterPro" id="IPR037185">
    <property type="entry name" value="EmrE-like"/>
</dbReference>
<evidence type="ECO:0000259" key="4">
    <source>
        <dbReference type="Pfam" id="PF00892"/>
    </source>
</evidence>
<dbReference type="Proteomes" id="UP000619101">
    <property type="component" value="Unassembled WGS sequence"/>
</dbReference>
<dbReference type="InterPro" id="IPR000620">
    <property type="entry name" value="EamA_dom"/>
</dbReference>
<comment type="subcellular location">
    <subcellularLocation>
        <location evidence="1">Endomembrane system</location>
        <topology evidence="1">Multi-pass membrane protein</topology>
    </subcellularLocation>
</comment>
<keyword evidence="6" id="KW-1185">Reference proteome</keyword>
<feature type="transmembrane region" description="Helical" evidence="3">
    <location>
        <begin position="198"/>
        <end position="218"/>
    </location>
</feature>
<feature type="domain" description="EamA" evidence="4">
    <location>
        <begin position="9"/>
        <end position="152"/>
    </location>
</feature>
<gene>
    <name evidence="5" type="ORF">H9635_03040</name>
</gene>
<keyword evidence="3" id="KW-0812">Transmembrane</keyword>
<feature type="transmembrane region" description="Helical" evidence="3">
    <location>
        <begin position="271"/>
        <end position="301"/>
    </location>
</feature>
<protein>
    <submittedName>
        <fullName evidence="5">DMT family transporter</fullName>
    </submittedName>
</protein>
<evidence type="ECO:0000313" key="6">
    <source>
        <dbReference type="Proteomes" id="UP000619101"/>
    </source>
</evidence>
<evidence type="ECO:0000256" key="1">
    <source>
        <dbReference type="ARBA" id="ARBA00004127"/>
    </source>
</evidence>
<evidence type="ECO:0000256" key="3">
    <source>
        <dbReference type="SAM" id="Phobius"/>
    </source>
</evidence>
<comment type="caution">
    <text evidence="5">The sequence shown here is derived from an EMBL/GenBank/DDBJ whole genome shotgun (WGS) entry which is preliminary data.</text>
</comment>
<sequence>MFKKYYIAGLWMGLFGGILWGVDTVLIGLILRQPILSTSLFLAPLVVTFLHDAFSSVWIGIHLILSGKLKLLRSTLHNKSSFYIFIAGIFGGPLGMTGYMMAIYYIGPSYTAIISATYPAIGAILSVIILKEKLTIKMGLGFSLAIFATMLLGITSSEPTNNLILGFFFAILCAIGWGTESVISAYGMSNNIAPAIALYLRQTTSAVVFAFIIIPIINGYDLVIVIFEQYSLLLFIVITAVAGTMSYLFYYTSIQRVGPIRAMGLNISYSAWAILISLCLGFSVSFKELGLAIAIILGSLLTTNKPREFLTILNLVRKDK</sequence>
<keyword evidence="3" id="KW-0472">Membrane</keyword>
<feature type="transmembrane region" description="Helical" evidence="3">
    <location>
        <begin position="163"/>
        <end position="186"/>
    </location>
</feature>
<feature type="transmembrane region" description="Helical" evidence="3">
    <location>
        <begin position="41"/>
        <end position="61"/>
    </location>
</feature>
<accession>A0ABR8XUS7</accession>
<dbReference type="RefSeq" id="WP_191698661.1">
    <property type="nucleotide sequence ID" value="NZ_JACSPZ010000001.1"/>
</dbReference>
<evidence type="ECO:0000313" key="5">
    <source>
        <dbReference type="EMBL" id="MBD8035701.1"/>
    </source>
</evidence>
<dbReference type="EMBL" id="JACSPZ010000001">
    <property type="protein sequence ID" value="MBD8035701.1"/>
    <property type="molecule type" value="Genomic_DNA"/>
</dbReference>
<feature type="transmembrane region" description="Helical" evidence="3">
    <location>
        <begin position="139"/>
        <end position="157"/>
    </location>
</feature>
<dbReference type="Pfam" id="PF00892">
    <property type="entry name" value="EamA"/>
    <property type="match status" value="1"/>
</dbReference>
<feature type="transmembrane region" description="Helical" evidence="3">
    <location>
        <begin position="7"/>
        <end position="29"/>
    </location>
</feature>
<feature type="transmembrane region" description="Helical" evidence="3">
    <location>
        <begin position="230"/>
        <end position="250"/>
    </location>
</feature>
<comment type="similarity">
    <text evidence="2">Belongs to the EamA transporter family.</text>
</comment>
<dbReference type="SUPFAM" id="SSF103481">
    <property type="entry name" value="Multidrug resistance efflux transporter EmrE"/>
    <property type="match status" value="1"/>
</dbReference>
<proteinExistence type="inferred from homology"/>
<feature type="transmembrane region" description="Helical" evidence="3">
    <location>
        <begin position="82"/>
        <end position="106"/>
    </location>
</feature>